<dbReference type="GO" id="GO:0006357">
    <property type="term" value="P:regulation of transcription by RNA polymerase II"/>
    <property type="evidence" value="ECO:0007669"/>
    <property type="project" value="TreeGrafter"/>
</dbReference>
<evidence type="ECO:0000256" key="1">
    <source>
        <dbReference type="ARBA" id="ARBA00004123"/>
    </source>
</evidence>
<protein>
    <recommendedName>
        <fullName evidence="12">C2H2-type domain-containing protein</fullName>
    </recommendedName>
</protein>
<dbReference type="STRING" id="39966.A0A369KG94"/>
<name>A0A369KG94_HYPMA</name>
<evidence type="ECO:0000256" key="6">
    <source>
        <dbReference type="ARBA" id="ARBA00022833"/>
    </source>
</evidence>
<feature type="region of interest" description="Disordered" evidence="11">
    <location>
        <begin position="94"/>
        <end position="177"/>
    </location>
</feature>
<dbReference type="InterPro" id="IPR051061">
    <property type="entry name" value="Zinc_finger_trans_reg"/>
</dbReference>
<evidence type="ECO:0000256" key="8">
    <source>
        <dbReference type="ARBA" id="ARBA00023163"/>
    </source>
</evidence>
<sequence length="523" mass="57045">MRPNAEDLPVPTQVSEYGPDRASSASHGEQQISSYPFATGIPHVYLPPHHADTTSHQYPPDMNFIHDQANTVTGYPESSQRTSIHSHAFSSAYSRGSEGQFDDERGSSTTYATLGDPELNDTSLGIPSTMRRQPPLTQPDAYQYHTNPPGVSTSHHRRVTDQHSLANTGSDSPLDHFAYYDSLRPPGMMAQRRVSPEAPNPHLRFDSPPLYPGDFAGGSGYLPYADPDLKGSQHASSLIHPSYPASIPMRNNSDWSSASPSSAFEAQDHVQPLYSSSSRTTSGTPTAYNLPGPAELLGLNHGPDFTTPLSSEPTSSTSVVKKKKSKMHECEVCGKMFPRPSGLKTHMNTHNNLKPFPCGFPGCTRTFTVRSNAKRHLRTHGVDTIPAGVPLSTAVPYTVGFSTPTVMPADTDASHEMSKLPYKLRWMPPSLSTRTNADSLSSLSDGDSDSDDLDEDPAATNVDWRSALSIPLRAVIPSSYTINSCTRFEERNSYLDASLYPYHPSQFRMLPGPFVPIPLVSES</sequence>
<dbReference type="InParanoid" id="A0A369KG94"/>
<feature type="compositionally biased region" description="Low complexity" evidence="11">
    <location>
        <begin position="306"/>
        <end position="319"/>
    </location>
</feature>
<keyword evidence="8" id="KW-0804">Transcription</keyword>
<dbReference type="GO" id="GO:0008270">
    <property type="term" value="F:zinc ion binding"/>
    <property type="evidence" value="ECO:0007669"/>
    <property type="project" value="UniProtKB-KW"/>
</dbReference>
<feature type="compositionally biased region" description="Low complexity" evidence="11">
    <location>
        <begin position="275"/>
        <end position="286"/>
    </location>
</feature>
<feature type="region of interest" description="Disordered" evidence="11">
    <location>
        <begin position="269"/>
        <end position="323"/>
    </location>
</feature>
<feature type="domain" description="C2H2-type" evidence="12">
    <location>
        <begin position="328"/>
        <end position="355"/>
    </location>
</feature>
<proteinExistence type="inferred from homology"/>
<dbReference type="Pfam" id="PF00096">
    <property type="entry name" value="zf-C2H2"/>
    <property type="match status" value="2"/>
</dbReference>
<feature type="domain" description="C2H2-type" evidence="12">
    <location>
        <begin position="356"/>
        <end position="380"/>
    </location>
</feature>
<dbReference type="PANTHER" id="PTHR46179:SF13">
    <property type="entry name" value="C2H2-TYPE DOMAIN-CONTAINING PROTEIN"/>
    <property type="match status" value="1"/>
</dbReference>
<dbReference type="OrthoDB" id="6077919at2759"/>
<accession>A0A369KG94</accession>
<dbReference type="GO" id="GO:0005634">
    <property type="term" value="C:nucleus"/>
    <property type="evidence" value="ECO:0007669"/>
    <property type="project" value="UniProtKB-SubCell"/>
</dbReference>
<evidence type="ECO:0000256" key="9">
    <source>
        <dbReference type="ARBA" id="ARBA00023242"/>
    </source>
</evidence>
<feature type="compositionally biased region" description="Polar residues" evidence="11">
    <location>
        <begin position="162"/>
        <end position="171"/>
    </location>
</feature>
<evidence type="ECO:0000256" key="2">
    <source>
        <dbReference type="ARBA" id="ARBA00006991"/>
    </source>
</evidence>
<keyword evidence="5 10" id="KW-0863">Zinc-finger</keyword>
<dbReference type="EMBL" id="LUEZ02000009">
    <property type="protein sequence ID" value="RDB29926.1"/>
    <property type="molecule type" value="Genomic_DNA"/>
</dbReference>
<dbReference type="Proteomes" id="UP000076154">
    <property type="component" value="Unassembled WGS sequence"/>
</dbReference>
<organism evidence="13 14">
    <name type="scientific">Hypsizygus marmoreus</name>
    <name type="common">White beech mushroom</name>
    <name type="synonym">Agaricus marmoreus</name>
    <dbReference type="NCBI Taxonomy" id="39966"/>
    <lineage>
        <taxon>Eukaryota</taxon>
        <taxon>Fungi</taxon>
        <taxon>Dikarya</taxon>
        <taxon>Basidiomycota</taxon>
        <taxon>Agaricomycotina</taxon>
        <taxon>Agaricomycetes</taxon>
        <taxon>Agaricomycetidae</taxon>
        <taxon>Agaricales</taxon>
        <taxon>Tricholomatineae</taxon>
        <taxon>Lyophyllaceae</taxon>
        <taxon>Hypsizygus</taxon>
    </lineage>
</organism>
<comment type="similarity">
    <text evidence="2">Belongs to the krueppel C2H2-type zinc-finger protein family.</text>
</comment>
<keyword evidence="4" id="KW-0677">Repeat</keyword>
<dbReference type="PROSITE" id="PS50157">
    <property type="entry name" value="ZINC_FINGER_C2H2_2"/>
    <property type="match status" value="2"/>
</dbReference>
<feature type="region of interest" description="Disordered" evidence="11">
    <location>
        <begin position="433"/>
        <end position="458"/>
    </location>
</feature>
<dbReference type="SMART" id="SM00355">
    <property type="entry name" value="ZnF_C2H2"/>
    <property type="match status" value="2"/>
</dbReference>
<evidence type="ECO:0000256" key="3">
    <source>
        <dbReference type="ARBA" id="ARBA00022723"/>
    </source>
</evidence>
<keyword evidence="7" id="KW-0805">Transcription regulation</keyword>
<comment type="caution">
    <text evidence="13">The sequence shown here is derived from an EMBL/GenBank/DDBJ whole genome shotgun (WGS) entry which is preliminary data.</text>
</comment>
<evidence type="ECO:0000256" key="5">
    <source>
        <dbReference type="ARBA" id="ARBA00022771"/>
    </source>
</evidence>
<keyword evidence="3" id="KW-0479">Metal-binding</keyword>
<dbReference type="Gene3D" id="3.30.160.60">
    <property type="entry name" value="Classic Zinc Finger"/>
    <property type="match status" value="2"/>
</dbReference>
<feature type="region of interest" description="Disordered" evidence="11">
    <location>
        <begin position="1"/>
        <end position="29"/>
    </location>
</feature>
<evidence type="ECO:0000313" key="13">
    <source>
        <dbReference type="EMBL" id="RDB29926.1"/>
    </source>
</evidence>
<dbReference type="FunFam" id="3.30.160.60:FF:000761">
    <property type="entry name" value="Zinc finger protein 449"/>
    <property type="match status" value="1"/>
</dbReference>
<keyword evidence="9" id="KW-0539">Nucleus</keyword>
<feature type="compositionally biased region" description="Acidic residues" evidence="11">
    <location>
        <begin position="446"/>
        <end position="457"/>
    </location>
</feature>
<dbReference type="SUPFAM" id="SSF57667">
    <property type="entry name" value="beta-beta-alpha zinc fingers"/>
    <property type="match status" value="1"/>
</dbReference>
<evidence type="ECO:0000256" key="10">
    <source>
        <dbReference type="PROSITE-ProRule" id="PRU00042"/>
    </source>
</evidence>
<dbReference type="AlphaFoldDB" id="A0A369KG94"/>
<evidence type="ECO:0000256" key="4">
    <source>
        <dbReference type="ARBA" id="ARBA00022737"/>
    </source>
</evidence>
<gene>
    <name evidence="13" type="ORF">Hypma_014159</name>
</gene>
<keyword evidence="6" id="KW-0862">Zinc</keyword>
<evidence type="ECO:0000256" key="11">
    <source>
        <dbReference type="SAM" id="MobiDB-lite"/>
    </source>
</evidence>
<dbReference type="InterPro" id="IPR013087">
    <property type="entry name" value="Znf_C2H2_type"/>
</dbReference>
<evidence type="ECO:0000313" key="14">
    <source>
        <dbReference type="Proteomes" id="UP000076154"/>
    </source>
</evidence>
<dbReference type="InterPro" id="IPR036236">
    <property type="entry name" value="Znf_C2H2_sf"/>
</dbReference>
<evidence type="ECO:0000256" key="7">
    <source>
        <dbReference type="ARBA" id="ARBA00023015"/>
    </source>
</evidence>
<feature type="compositionally biased region" description="Polar residues" evidence="11">
    <location>
        <begin position="144"/>
        <end position="153"/>
    </location>
</feature>
<dbReference type="PROSITE" id="PS00028">
    <property type="entry name" value="ZINC_FINGER_C2H2_1"/>
    <property type="match status" value="2"/>
</dbReference>
<evidence type="ECO:0000259" key="12">
    <source>
        <dbReference type="PROSITE" id="PS50157"/>
    </source>
</evidence>
<comment type="subcellular location">
    <subcellularLocation>
        <location evidence="1">Nucleus</location>
    </subcellularLocation>
</comment>
<reference evidence="13" key="1">
    <citation type="submission" date="2018-04" db="EMBL/GenBank/DDBJ databases">
        <title>Whole genome sequencing of Hypsizygus marmoreus.</title>
        <authorList>
            <person name="Choi I.-G."/>
            <person name="Min B."/>
            <person name="Kim J.-G."/>
            <person name="Kim S."/>
            <person name="Oh Y.-L."/>
            <person name="Kong W.-S."/>
            <person name="Park H."/>
            <person name="Jeong J."/>
            <person name="Song E.-S."/>
        </authorList>
    </citation>
    <scope>NUCLEOTIDE SEQUENCE [LARGE SCALE GENOMIC DNA]</scope>
    <source>
        <strain evidence="13">51987-8</strain>
    </source>
</reference>
<dbReference type="PANTHER" id="PTHR46179">
    <property type="entry name" value="ZINC FINGER PROTEIN"/>
    <property type="match status" value="1"/>
</dbReference>
<keyword evidence="14" id="KW-1185">Reference proteome</keyword>